<name>A0A2P2PX66_RHIMU</name>
<proteinExistence type="predicted"/>
<reference evidence="1" key="1">
    <citation type="submission" date="2018-02" db="EMBL/GenBank/DDBJ databases">
        <title>Rhizophora mucronata_Transcriptome.</title>
        <authorList>
            <person name="Meera S.P."/>
            <person name="Sreeshan A."/>
            <person name="Augustine A."/>
        </authorList>
    </citation>
    <scope>NUCLEOTIDE SEQUENCE</scope>
    <source>
        <tissue evidence="1">Leaf</tissue>
    </source>
</reference>
<evidence type="ECO:0000313" key="1">
    <source>
        <dbReference type="EMBL" id="MBX59334.1"/>
    </source>
</evidence>
<protein>
    <submittedName>
        <fullName evidence="1">Uncharacterized protein</fullName>
    </submittedName>
</protein>
<accession>A0A2P2PX66</accession>
<sequence length="19" mass="2257">MFTYSIDSTFSIHPFMFKG</sequence>
<dbReference type="EMBL" id="GGEC01078850">
    <property type="protein sequence ID" value="MBX59334.1"/>
    <property type="molecule type" value="Transcribed_RNA"/>
</dbReference>
<organism evidence="1">
    <name type="scientific">Rhizophora mucronata</name>
    <name type="common">Asiatic mangrove</name>
    <dbReference type="NCBI Taxonomy" id="61149"/>
    <lineage>
        <taxon>Eukaryota</taxon>
        <taxon>Viridiplantae</taxon>
        <taxon>Streptophyta</taxon>
        <taxon>Embryophyta</taxon>
        <taxon>Tracheophyta</taxon>
        <taxon>Spermatophyta</taxon>
        <taxon>Magnoliopsida</taxon>
        <taxon>eudicotyledons</taxon>
        <taxon>Gunneridae</taxon>
        <taxon>Pentapetalae</taxon>
        <taxon>rosids</taxon>
        <taxon>fabids</taxon>
        <taxon>Malpighiales</taxon>
        <taxon>Rhizophoraceae</taxon>
        <taxon>Rhizophora</taxon>
    </lineage>
</organism>
<dbReference type="AlphaFoldDB" id="A0A2P2PX66"/>